<accession>A0ABS7VQZ7</accession>
<dbReference type="PANTHER" id="PTHR30189">
    <property type="entry name" value="LPS-ASSEMBLY PROTEIN"/>
    <property type="match status" value="1"/>
</dbReference>
<evidence type="ECO:0000259" key="2">
    <source>
        <dbReference type="Pfam" id="PF04453"/>
    </source>
</evidence>
<keyword evidence="1" id="KW-0732">Signal</keyword>
<protein>
    <recommendedName>
        <fullName evidence="1">LPS-assembly protein LptD</fullName>
    </recommendedName>
</protein>
<dbReference type="Gene3D" id="2.60.450.10">
    <property type="entry name" value="Lipopolysaccharide (LPS) transport protein A like domain"/>
    <property type="match status" value="1"/>
</dbReference>
<keyword evidence="1" id="KW-0472">Membrane</keyword>
<evidence type="ECO:0000256" key="1">
    <source>
        <dbReference type="HAMAP-Rule" id="MF_01411"/>
    </source>
</evidence>
<dbReference type="PANTHER" id="PTHR30189:SF1">
    <property type="entry name" value="LPS-ASSEMBLY PROTEIN LPTD"/>
    <property type="match status" value="1"/>
</dbReference>
<evidence type="ECO:0000313" key="3">
    <source>
        <dbReference type="EMBL" id="MBZ6077954.1"/>
    </source>
</evidence>
<comment type="subunit">
    <text evidence="1">Component of the lipopolysaccharide transport and assembly complex.</text>
</comment>
<dbReference type="EMBL" id="JAIRBM010000013">
    <property type="protein sequence ID" value="MBZ6077954.1"/>
    <property type="molecule type" value="Genomic_DNA"/>
</dbReference>
<organism evidence="3 4">
    <name type="scientific">Microvirga puerhi</name>
    <dbReference type="NCBI Taxonomy" id="2876078"/>
    <lineage>
        <taxon>Bacteria</taxon>
        <taxon>Pseudomonadati</taxon>
        <taxon>Pseudomonadota</taxon>
        <taxon>Alphaproteobacteria</taxon>
        <taxon>Hyphomicrobiales</taxon>
        <taxon>Methylobacteriaceae</taxon>
        <taxon>Microvirga</taxon>
    </lineage>
</organism>
<dbReference type="InterPro" id="IPR050218">
    <property type="entry name" value="LptD"/>
</dbReference>
<comment type="function">
    <text evidence="1">Involved in the assembly of lipopolysaccharide (LPS) at the surface of the outer membrane.</text>
</comment>
<sequence>MTALEGQALQGVMMARVKTTIAISAVAMALLCAVVSTPVVAQTLNERFGSPAQSGSGNDRLLVDAKEIIYNNDKNTISASGDVQLNYQGRTLQADRVTYDRNTGRVYAEGNARLTDEHGGITTGSRFELTDDFKNGFIDSLRVVQKTVQNGVPITTRFSSPRAERAEGETTVFERGTYTACEPCKENPEKPPLWQVKAAKIIHNNSEQTIYYEDATLEIYGIPVAYLPYFWTPDPTVKRKTGFLSPRYVYSSALGYGASIPFFWNLAPNYDLTFTPTYLSRQGFLGQVEWRHRLDNGFYNIRATGISQQDPGAFLPSPSGPGDRTERGSLESTGLFYINERWKWGWDVALLSDKWFLTNYRVRSESLNTVYVKESISTLYLQGLGDRSFFDMRGYYFQGLSSTDWQKQQPVVAPVVDYNKRITPAGIGGELTIDANVTSLTRQAAQYQQIPKATTFLFGLYETCAIFDKSSCLVRGISGTTTRASLNLSWRREFIDPVGQVWTPFTYLRGDAFRVSPDITGFQNNELPNFISGEENYAFRGMPAIGLEYRFPFVASLGTSGKQVIEPIAQIIARPSETRIGTLPNEDAQSLVFEDTSLFDWDKFSGYDRAEGGTRANVGIQYTVTGANDFYANILFGQSYQLAGTNSFAKPDLVNTGLESGLDTRVSDYVGRFQLSPNKNFTFVTRGRFDKDNFDLNRLEAGITANFNPYIPFSASLTYARYAAQPEIGFDHRREGILTSGTWNITPNWYVTGSLLLDLDRYLLARDNFATQFAVNPATAVYNRQNSVYVSSMSLGLGYIDECTTFSVSYSVSPRDVSLTSGEKDRNHTVLLRLELKTLGEVSFNQTLNGGSSSQDGIAAQ</sequence>
<keyword evidence="4" id="KW-1185">Reference proteome</keyword>
<dbReference type="HAMAP" id="MF_01411">
    <property type="entry name" value="LPS_assembly_LptD"/>
    <property type="match status" value="1"/>
</dbReference>
<keyword evidence="1" id="KW-0998">Cell outer membrane</keyword>
<dbReference type="Pfam" id="PF04453">
    <property type="entry name" value="LptD"/>
    <property type="match status" value="1"/>
</dbReference>
<comment type="subcellular location">
    <subcellularLocation>
        <location evidence="1">Cell outer membrane</location>
    </subcellularLocation>
</comment>
<feature type="domain" description="LptD C-terminal" evidence="2">
    <location>
        <begin position="326"/>
        <end position="749"/>
    </location>
</feature>
<comment type="caution">
    <text evidence="1">Lacks conserved residue(s) required for the propagation of feature annotation.</text>
</comment>
<dbReference type="Proteomes" id="UP000704176">
    <property type="component" value="Unassembled WGS sequence"/>
</dbReference>
<comment type="caution">
    <text evidence="3">The sequence shown here is derived from an EMBL/GenBank/DDBJ whole genome shotgun (WGS) entry which is preliminary data.</text>
</comment>
<name>A0ABS7VQZ7_9HYPH</name>
<dbReference type="InterPro" id="IPR007543">
    <property type="entry name" value="LptD_C"/>
</dbReference>
<proteinExistence type="inferred from homology"/>
<reference evidence="3 4" key="1">
    <citation type="submission" date="2021-09" db="EMBL/GenBank/DDBJ databases">
        <title>The complete genome sequence of a new microorganism.</title>
        <authorList>
            <person name="Zi Z."/>
        </authorList>
    </citation>
    <scope>NUCLEOTIDE SEQUENCE [LARGE SCALE GENOMIC DNA]</scope>
    <source>
        <strain evidence="3 4">WGZ8</strain>
    </source>
</reference>
<comment type="similarity">
    <text evidence="1">Belongs to the LptD family.</text>
</comment>
<gene>
    <name evidence="1" type="primary">lptD</name>
    <name evidence="3" type="ORF">K9B37_16870</name>
</gene>
<dbReference type="InterPro" id="IPR020889">
    <property type="entry name" value="LipoPS_assembly_LptD"/>
</dbReference>
<evidence type="ECO:0000313" key="4">
    <source>
        <dbReference type="Proteomes" id="UP000704176"/>
    </source>
</evidence>